<keyword evidence="6" id="KW-1185">Reference proteome</keyword>
<evidence type="ECO:0000256" key="1">
    <source>
        <dbReference type="ARBA" id="ARBA00023125"/>
    </source>
</evidence>
<feature type="compositionally biased region" description="Low complexity" evidence="3">
    <location>
        <begin position="279"/>
        <end position="298"/>
    </location>
</feature>
<dbReference type="PANTHER" id="PTHR41251">
    <property type="entry name" value="NON-HOMOLOGOUS END JOINING PROTEIN KU"/>
    <property type="match status" value="1"/>
</dbReference>
<evidence type="ECO:0000313" key="5">
    <source>
        <dbReference type="EMBL" id="RUM23954.1"/>
    </source>
</evidence>
<dbReference type="InterPro" id="IPR009187">
    <property type="entry name" value="Prok_Ku"/>
</dbReference>
<proteinExistence type="inferred from homology"/>
<dbReference type="SUPFAM" id="SSF100939">
    <property type="entry name" value="SPOC domain-like"/>
    <property type="match status" value="1"/>
</dbReference>
<protein>
    <recommendedName>
        <fullName evidence="2">Non-homologous end joining protein Ku</fullName>
    </recommendedName>
</protein>
<name>A0A3S0SPZ4_9HYPH</name>
<dbReference type="PIRSF" id="PIRSF006493">
    <property type="entry name" value="Prok_Ku"/>
    <property type="match status" value="1"/>
</dbReference>
<evidence type="ECO:0000313" key="6">
    <source>
        <dbReference type="Proteomes" id="UP000278823"/>
    </source>
</evidence>
<dbReference type="AlphaFoldDB" id="A0A3S0SPZ4"/>
<evidence type="ECO:0000256" key="2">
    <source>
        <dbReference type="HAMAP-Rule" id="MF_01875"/>
    </source>
</evidence>
<keyword evidence="2" id="KW-0233">DNA recombination</keyword>
<evidence type="ECO:0000256" key="3">
    <source>
        <dbReference type="SAM" id="MobiDB-lite"/>
    </source>
</evidence>
<keyword evidence="2" id="KW-0227">DNA damage</keyword>
<dbReference type="RefSeq" id="WP_126922424.1">
    <property type="nucleotide sequence ID" value="NZ_ML133691.1"/>
</dbReference>
<dbReference type="GO" id="GO:0006303">
    <property type="term" value="P:double-strand break repair via nonhomologous end joining"/>
    <property type="evidence" value="ECO:0007669"/>
    <property type="project" value="UniProtKB-UniRule"/>
</dbReference>
<feature type="region of interest" description="Disordered" evidence="3">
    <location>
        <begin position="252"/>
        <end position="298"/>
    </location>
</feature>
<dbReference type="Pfam" id="PF02735">
    <property type="entry name" value="Ku"/>
    <property type="match status" value="1"/>
</dbReference>
<dbReference type="Gene3D" id="2.40.290.10">
    <property type="match status" value="1"/>
</dbReference>
<dbReference type="InterPro" id="IPR016194">
    <property type="entry name" value="SPOC-like_C_dom_sf"/>
</dbReference>
<evidence type="ECO:0000259" key="4">
    <source>
        <dbReference type="SMART" id="SM00559"/>
    </source>
</evidence>
<dbReference type="PANTHER" id="PTHR41251:SF1">
    <property type="entry name" value="NON-HOMOLOGOUS END JOINING PROTEIN KU"/>
    <property type="match status" value="1"/>
</dbReference>
<dbReference type="OrthoDB" id="9780854at2"/>
<dbReference type="SMART" id="SM00559">
    <property type="entry name" value="Ku78"/>
    <property type="match status" value="1"/>
</dbReference>
<comment type="subunit">
    <text evidence="2">Homodimer. Interacts with LigD.</text>
</comment>
<keyword evidence="2" id="KW-0234">DNA repair</keyword>
<dbReference type="CDD" id="cd00789">
    <property type="entry name" value="KU_like"/>
    <property type="match status" value="1"/>
</dbReference>
<reference evidence="6" key="1">
    <citation type="submission" date="2018-11" db="EMBL/GenBank/DDBJ databases">
        <title>Rhizobium chutanense sp. nov., isolated from root nodules of Phaseolus vulgaris in China.</title>
        <authorList>
            <person name="Huo Y."/>
        </authorList>
    </citation>
    <scope>NUCLEOTIDE SEQUENCE [LARGE SCALE GENOMIC DNA]</scope>
    <source>
        <strain evidence="6">CCBAU 65647</strain>
    </source>
</reference>
<dbReference type="Proteomes" id="UP000278823">
    <property type="component" value="Unassembled WGS sequence"/>
</dbReference>
<dbReference type="HAMAP" id="MF_01875">
    <property type="entry name" value="Prokaryotic_Ku"/>
    <property type="match status" value="1"/>
</dbReference>
<comment type="caution">
    <text evidence="5">The sequence shown here is derived from an EMBL/GenBank/DDBJ whole genome shotgun (WGS) entry which is preliminary data.</text>
</comment>
<dbReference type="InterPro" id="IPR006164">
    <property type="entry name" value="DNA_bd_Ku70/Ku80"/>
</dbReference>
<dbReference type="NCBIfam" id="TIGR02772">
    <property type="entry name" value="Ku_bact"/>
    <property type="match status" value="1"/>
</dbReference>
<keyword evidence="1 2" id="KW-0238">DNA-binding</keyword>
<gene>
    <name evidence="2" type="primary">ku</name>
    <name evidence="5" type="ORF">EFQ99_18470</name>
</gene>
<dbReference type="EMBL" id="RJTH01000006">
    <property type="protein sequence ID" value="RUM23954.1"/>
    <property type="molecule type" value="Genomic_DNA"/>
</dbReference>
<organism evidence="5 6">
    <name type="scientific">Rhizobium vallis</name>
    <dbReference type="NCBI Taxonomy" id="634290"/>
    <lineage>
        <taxon>Bacteria</taxon>
        <taxon>Pseudomonadati</taxon>
        <taxon>Pseudomonadota</taxon>
        <taxon>Alphaproteobacteria</taxon>
        <taxon>Hyphomicrobiales</taxon>
        <taxon>Rhizobiaceae</taxon>
        <taxon>Rhizobium/Agrobacterium group</taxon>
        <taxon>Rhizobium</taxon>
    </lineage>
</organism>
<comment type="similarity">
    <text evidence="2">Belongs to the prokaryotic Ku family.</text>
</comment>
<sequence>MAGPRANWKGYIKFGEVSCPVALYTAASSSERIAFNTLNRKTGNRVRREFVDSETGDPVEREAQVKGYEVENGQYIVLEPEEVAAAVPESNKTLKIEAFIPCSQIDTTYFDKPYYLAPDKMGADAFLLLRDGMKKEGVAAIAQTVLFRRMRTVLIRPYGKGLIASTLNFDYEVRSSDKAFEEMPDLKIEGEMLELAEHIIGTKKGSFNASTFHDRYEAAVAELVKAKIEGRTLPKKKAPIASKPTDLLQALRESAGIAGKEAKPKRTAANANRSAGRQKAANPAAKSKPAATPARRVS</sequence>
<comment type="function">
    <text evidence="2">With LigD forms a non-homologous end joining (NHEJ) DNA repair enzyme, which repairs dsDNA breaks with reduced fidelity. Binds linear dsDNA with 5'- and 3'- overhangs but not closed circular dsDNA nor ssDNA. Recruits and stimulates the ligase activity of LigD.</text>
</comment>
<dbReference type="GO" id="GO:0003690">
    <property type="term" value="F:double-stranded DNA binding"/>
    <property type="evidence" value="ECO:0007669"/>
    <property type="project" value="UniProtKB-UniRule"/>
</dbReference>
<dbReference type="GO" id="GO:0006310">
    <property type="term" value="P:DNA recombination"/>
    <property type="evidence" value="ECO:0007669"/>
    <property type="project" value="UniProtKB-KW"/>
</dbReference>
<feature type="domain" description="Ku" evidence="4">
    <location>
        <begin position="56"/>
        <end position="185"/>
    </location>
</feature>
<accession>A0A3S0SPZ4</accession>